<gene>
    <name evidence="7" type="ordered locus">DNO_0402</name>
</gene>
<comment type="subcellular location">
    <subcellularLocation>
        <location evidence="1">Membrane</location>
        <topology evidence="1">Multi-pass membrane protein</topology>
    </subcellularLocation>
</comment>
<dbReference type="GO" id="GO:0009403">
    <property type="term" value="P:toxin biosynthetic process"/>
    <property type="evidence" value="ECO:0007669"/>
    <property type="project" value="InterPro"/>
</dbReference>
<dbReference type="KEGG" id="dno:DNO_0402"/>
<proteinExistence type="predicted"/>
<evidence type="ECO:0000256" key="1">
    <source>
        <dbReference type="ARBA" id="ARBA00004141"/>
    </source>
</evidence>
<dbReference type="RefSeq" id="WP_012030743.1">
    <property type="nucleotide sequence ID" value="NC_009446.1"/>
</dbReference>
<accession>A5EVZ0</accession>
<dbReference type="HOGENOM" id="CLU_092720_2_3_6"/>
<evidence type="ECO:0000256" key="6">
    <source>
        <dbReference type="SAM" id="Phobius"/>
    </source>
</evidence>
<sequence>MQFLQGMNGMDLILGGILLFSALVGISRGLIKELLSLVAWTASIWVAYHFAEPVATNYVQQIISDRLISYVAAFGGLFFLSLFAVGLLNILLSSLLDFVGLTGFDRLLGVLFGLARGAIICSLIVFFGVFVPALTKEKFWQESTLVPHFIKLADWGVSKLPANIRALIDIENNPDTVGVIPKRNENDIFHPSNRTERLEKALDLQLESLDSDPAEQQSKKQNDLSLESMEAYPEESE</sequence>
<dbReference type="InterPro" id="IPR003825">
    <property type="entry name" value="Colicin-V_CvpA"/>
</dbReference>
<dbReference type="OrthoDB" id="9810601at2"/>
<evidence type="ECO:0000256" key="4">
    <source>
        <dbReference type="ARBA" id="ARBA00023136"/>
    </source>
</evidence>
<protein>
    <submittedName>
        <fullName evidence="7">Colicin V family protein CvpA</fullName>
    </submittedName>
</protein>
<keyword evidence="2 6" id="KW-0812">Transmembrane</keyword>
<dbReference type="Pfam" id="PF02674">
    <property type="entry name" value="Colicin_V"/>
    <property type="match status" value="1"/>
</dbReference>
<dbReference type="AlphaFoldDB" id="A5EVZ0"/>
<dbReference type="STRING" id="246195.DNO_0402"/>
<feature type="transmembrane region" description="Helical" evidence="6">
    <location>
        <begin position="12"/>
        <end position="31"/>
    </location>
</feature>
<evidence type="ECO:0000313" key="8">
    <source>
        <dbReference type="Proteomes" id="UP000000248"/>
    </source>
</evidence>
<dbReference type="InterPro" id="IPR052719">
    <property type="entry name" value="CvpA-like"/>
</dbReference>
<feature type="transmembrane region" description="Helical" evidence="6">
    <location>
        <begin position="37"/>
        <end position="55"/>
    </location>
</feature>
<evidence type="ECO:0000256" key="3">
    <source>
        <dbReference type="ARBA" id="ARBA00022989"/>
    </source>
</evidence>
<evidence type="ECO:0000256" key="2">
    <source>
        <dbReference type="ARBA" id="ARBA00022692"/>
    </source>
</evidence>
<evidence type="ECO:0000313" key="7">
    <source>
        <dbReference type="EMBL" id="ABQ13669.1"/>
    </source>
</evidence>
<dbReference type="EMBL" id="CP000513">
    <property type="protein sequence ID" value="ABQ13669.1"/>
    <property type="molecule type" value="Genomic_DNA"/>
</dbReference>
<keyword evidence="8" id="KW-1185">Reference proteome</keyword>
<keyword evidence="4 6" id="KW-0472">Membrane</keyword>
<feature type="transmembrane region" description="Helical" evidence="6">
    <location>
        <begin position="67"/>
        <end position="91"/>
    </location>
</feature>
<organism evidence="7 8">
    <name type="scientific">Dichelobacter nodosus (strain VCS1703A)</name>
    <dbReference type="NCBI Taxonomy" id="246195"/>
    <lineage>
        <taxon>Bacteria</taxon>
        <taxon>Pseudomonadati</taxon>
        <taxon>Pseudomonadota</taxon>
        <taxon>Gammaproteobacteria</taxon>
        <taxon>Cardiobacteriales</taxon>
        <taxon>Cardiobacteriaceae</taxon>
        <taxon>Dichelobacter</taxon>
    </lineage>
</organism>
<reference evidence="7 8" key="1">
    <citation type="journal article" date="2007" name="Nat. Biotechnol.">
        <title>Genome sequence and identification of candidate vaccine antigens from the animal pathogen Dichelobacter nodosus.</title>
        <authorList>
            <person name="Myers G.S."/>
            <person name="Parker D."/>
            <person name="Al-Hasani K."/>
            <person name="Kennan R.M."/>
            <person name="Seemann T."/>
            <person name="Ren Q."/>
            <person name="Badger J.H."/>
            <person name="Selengut J.D."/>
            <person name="Deboy R.T."/>
            <person name="Tettelin H."/>
            <person name="Boyce J.D."/>
            <person name="McCarl V.P."/>
            <person name="Han X."/>
            <person name="Nelson W.C."/>
            <person name="Madupu R."/>
            <person name="Mohamoud Y."/>
            <person name="Holley T."/>
            <person name="Fedorova N."/>
            <person name="Khouri H."/>
            <person name="Bottomley S.P."/>
            <person name="Whittington R.J."/>
            <person name="Adler B."/>
            <person name="Songer J.G."/>
            <person name="Rood J.I."/>
            <person name="Paulsen I.T."/>
        </authorList>
    </citation>
    <scope>NUCLEOTIDE SEQUENCE [LARGE SCALE GENOMIC DNA]</scope>
    <source>
        <strain evidence="7 8">VCS1703A</strain>
    </source>
</reference>
<evidence type="ECO:0000256" key="5">
    <source>
        <dbReference type="SAM" id="MobiDB-lite"/>
    </source>
</evidence>
<keyword evidence="3 6" id="KW-1133">Transmembrane helix</keyword>
<dbReference type="Proteomes" id="UP000000248">
    <property type="component" value="Chromosome"/>
</dbReference>
<name>A5EVZ0_DICNV</name>
<dbReference type="PANTHER" id="PTHR36926:SF1">
    <property type="entry name" value="COLICIN V PRODUCTION PROTEIN"/>
    <property type="match status" value="1"/>
</dbReference>
<feature type="transmembrane region" description="Helical" evidence="6">
    <location>
        <begin position="111"/>
        <end position="134"/>
    </location>
</feature>
<feature type="region of interest" description="Disordered" evidence="5">
    <location>
        <begin position="208"/>
        <end position="237"/>
    </location>
</feature>
<dbReference type="GO" id="GO:0016020">
    <property type="term" value="C:membrane"/>
    <property type="evidence" value="ECO:0007669"/>
    <property type="project" value="UniProtKB-SubCell"/>
</dbReference>
<dbReference type="PANTHER" id="PTHR36926">
    <property type="entry name" value="COLICIN V PRODUCTION PROTEIN"/>
    <property type="match status" value="1"/>
</dbReference>
<dbReference type="eggNOG" id="COG1286">
    <property type="taxonomic scope" value="Bacteria"/>
</dbReference>